<dbReference type="Proteomes" id="UP000615446">
    <property type="component" value="Unassembled WGS sequence"/>
</dbReference>
<reference evidence="1" key="1">
    <citation type="submission" date="2019-10" db="EMBL/GenBank/DDBJ databases">
        <title>Conservation and host-specific expression of non-tandemly repeated heterogenous ribosome RNA gene in arbuscular mycorrhizal fungi.</title>
        <authorList>
            <person name="Maeda T."/>
            <person name="Kobayashi Y."/>
            <person name="Nakagawa T."/>
            <person name="Ezawa T."/>
            <person name="Yamaguchi K."/>
            <person name="Bino T."/>
            <person name="Nishimoto Y."/>
            <person name="Shigenobu S."/>
            <person name="Kawaguchi M."/>
        </authorList>
    </citation>
    <scope>NUCLEOTIDE SEQUENCE</scope>
    <source>
        <strain evidence="1">HR1</strain>
    </source>
</reference>
<protein>
    <submittedName>
        <fullName evidence="1">Uncharacterized protein</fullName>
    </submittedName>
</protein>
<name>A0A8H3MH98_9GLOM</name>
<organism evidence="1 2">
    <name type="scientific">Rhizophagus clarus</name>
    <dbReference type="NCBI Taxonomy" id="94130"/>
    <lineage>
        <taxon>Eukaryota</taxon>
        <taxon>Fungi</taxon>
        <taxon>Fungi incertae sedis</taxon>
        <taxon>Mucoromycota</taxon>
        <taxon>Glomeromycotina</taxon>
        <taxon>Glomeromycetes</taxon>
        <taxon>Glomerales</taxon>
        <taxon>Glomeraceae</taxon>
        <taxon>Rhizophagus</taxon>
    </lineage>
</organism>
<sequence>MGWNDYNIIKTLKKDIQYIPVTVSIENYKVFIYSKTPDKIWEKMGQLKKFTSTQLFEKTFDYHVKRRTLANANWKYFFTNWVEFENPIIDLVPSLRTIYPKGYEFSERKLGA</sequence>
<dbReference type="EMBL" id="BLAL01000315">
    <property type="protein sequence ID" value="GET02749.1"/>
    <property type="molecule type" value="Genomic_DNA"/>
</dbReference>
<gene>
    <name evidence="1" type="ORF">RCL2_002911800</name>
</gene>
<dbReference type="AlphaFoldDB" id="A0A8H3MH98"/>
<accession>A0A8H3MH98</accession>
<comment type="caution">
    <text evidence="1">The sequence shown here is derived from an EMBL/GenBank/DDBJ whole genome shotgun (WGS) entry which is preliminary data.</text>
</comment>
<evidence type="ECO:0000313" key="2">
    <source>
        <dbReference type="Proteomes" id="UP000615446"/>
    </source>
</evidence>
<dbReference type="OrthoDB" id="10498345at2759"/>
<evidence type="ECO:0000313" key="1">
    <source>
        <dbReference type="EMBL" id="GET02749.1"/>
    </source>
</evidence>
<proteinExistence type="predicted"/>